<dbReference type="EMBL" id="JELY01002424">
    <property type="protein sequence ID" value="KYF52605.1"/>
    <property type="molecule type" value="Genomic_DNA"/>
</dbReference>
<dbReference type="Gene3D" id="3.30.720.110">
    <property type="match status" value="1"/>
</dbReference>
<dbReference type="Pfam" id="PF00903">
    <property type="entry name" value="Glyoxalase"/>
    <property type="match status" value="1"/>
</dbReference>
<dbReference type="PROSITE" id="PS51819">
    <property type="entry name" value="VOC"/>
    <property type="match status" value="1"/>
</dbReference>
<accession>A0A150PA74</accession>
<reference evidence="2 3" key="1">
    <citation type="submission" date="2014-02" db="EMBL/GenBank/DDBJ databases">
        <title>The small core and large imbalanced accessory genome model reveals a collaborative survival strategy of Sorangium cellulosum strains in nature.</title>
        <authorList>
            <person name="Han K."/>
            <person name="Peng R."/>
            <person name="Blom J."/>
            <person name="Li Y.-Z."/>
        </authorList>
    </citation>
    <scope>NUCLEOTIDE SEQUENCE [LARGE SCALE GENOMIC DNA]</scope>
    <source>
        <strain evidence="2 3">So0157-25</strain>
    </source>
</reference>
<name>A0A150PA74_SORCE</name>
<protein>
    <recommendedName>
        <fullName evidence="1">VOC domain-containing protein</fullName>
    </recommendedName>
</protein>
<organism evidence="2 3">
    <name type="scientific">Sorangium cellulosum</name>
    <name type="common">Polyangium cellulosum</name>
    <dbReference type="NCBI Taxonomy" id="56"/>
    <lineage>
        <taxon>Bacteria</taxon>
        <taxon>Pseudomonadati</taxon>
        <taxon>Myxococcota</taxon>
        <taxon>Polyangia</taxon>
        <taxon>Polyangiales</taxon>
        <taxon>Polyangiaceae</taxon>
        <taxon>Sorangium</taxon>
    </lineage>
</organism>
<comment type="caution">
    <text evidence="2">The sequence shown here is derived from an EMBL/GenBank/DDBJ whole genome shotgun (WGS) entry which is preliminary data.</text>
</comment>
<dbReference type="AlphaFoldDB" id="A0A150PA74"/>
<proteinExistence type="predicted"/>
<dbReference type="InterPro" id="IPR004360">
    <property type="entry name" value="Glyas_Fos-R_dOase_dom"/>
</dbReference>
<dbReference type="SUPFAM" id="SSF54593">
    <property type="entry name" value="Glyoxalase/Bleomycin resistance protein/Dihydroxybiphenyl dioxygenase"/>
    <property type="match status" value="1"/>
</dbReference>
<evidence type="ECO:0000313" key="2">
    <source>
        <dbReference type="EMBL" id="KYF52605.1"/>
    </source>
</evidence>
<dbReference type="Proteomes" id="UP000075420">
    <property type="component" value="Unassembled WGS sequence"/>
</dbReference>
<dbReference type="InterPro" id="IPR029068">
    <property type="entry name" value="Glyas_Bleomycin-R_OHBP_Dase"/>
</dbReference>
<dbReference type="InterPro" id="IPR037523">
    <property type="entry name" value="VOC_core"/>
</dbReference>
<evidence type="ECO:0000313" key="3">
    <source>
        <dbReference type="Proteomes" id="UP000075420"/>
    </source>
</evidence>
<sequence>MVVPAEKLHATAEFYRRLFDMKPVFESTWFVALGRPGAAADAIGLALMAHDHPSSPPGNEAFDGRGMLQTVQVADAAAAHDRARAAGVPITYPLTVEAWGQRRFQVRDPSGTAVDVVEQIAPQAGYWEAYALPSR</sequence>
<gene>
    <name evidence="2" type="ORF">BE08_44180</name>
</gene>
<dbReference type="Gene3D" id="3.30.720.120">
    <property type="match status" value="1"/>
</dbReference>
<feature type="domain" description="VOC" evidence="1">
    <location>
        <begin position="1"/>
        <end position="119"/>
    </location>
</feature>
<evidence type="ECO:0000259" key="1">
    <source>
        <dbReference type="PROSITE" id="PS51819"/>
    </source>
</evidence>